<comment type="subcellular location">
    <subcellularLocation>
        <location evidence="2">Mitochondrion inner membrane</location>
        <topology evidence="2">Single-pass type II membrane protein</topology>
        <orientation evidence="2">Intermembrane side</orientation>
    </subcellularLocation>
</comment>
<evidence type="ECO:0000256" key="12">
    <source>
        <dbReference type="SAM" id="MobiDB-lite"/>
    </source>
</evidence>
<feature type="compositionally biased region" description="Acidic residues" evidence="12">
    <location>
        <begin position="64"/>
        <end position="73"/>
    </location>
</feature>
<dbReference type="STRING" id="486041.B0D874"/>
<sequence length="120" mass="12949">GEINWDCPCLGGMAHGPCGPEFREAFSCFVFSEDEPKGINCVEKFKHMQDCFRAHPEVYADEIMNDDDDEGEEALPVTETAGLSSTPEGTAVGEADPAGIPAPEKPRRTKLDKPSTTTSS</sequence>
<dbReference type="EMBL" id="DS547100">
    <property type="protein sequence ID" value="EDR09029.1"/>
    <property type="molecule type" value="Genomic_DNA"/>
</dbReference>
<keyword evidence="8" id="KW-0496">Mitochondrion</keyword>
<dbReference type="GO" id="GO:0005758">
    <property type="term" value="C:mitochondrial intermembrane space"/>
    <property type="evidence" value="ECO:0007669"/>
    <property type="project" value="TreeGrafter"/>
</dbReference>
<dbReference type="RefSeq" id="XP_001880342.1">
    <property type="nucleotide sequence ID" value="XM_001880307.1"/>
</dbReference>
<evidence type="ECO:0000256" key="4">
    <source>
        <dbReference type="ARBA" id="ARBA00022448"/>
    </source>
</evidence>
<keyword evidence="10" id="KW-0676">Redox-active center</keyword>
<keyword evidence="4" id="KW-0813">Transport</keyword>
<keyword evidence="9" id="KW-1015">Disulfide bond</keyword>
<feature type="non-terminal residue" evidence="14">
    <location>
        <position position="1"/>
    </location>
</feature>
<evidence type="ECO:0000256" key="5">
    <source>
        <dbReference type="ARBA" id="ARBA00022927"/>
    </source>
</evidence>
<evidence type="ECO:0000256" key="9">
    <source>
        <dbReference type="ARBA" id="ARBA00023157"/>
    </source>
</evidence>
<dbReference type="KEGG" id="lbc:LACBIDRAFT_249190"/>
<comment type="cofactor">
    <cofactor evidence="1">
        <name>Cu(2+)</name>
        <dbReference type="ChEBI" id="CHEBI:29036"/>
    </cofactor>
</comment>
<dbReference type="GO" id="GO:0015035">
    <property type="term" value="F:protein-disulfide reductase activity"/>
    <property type="evidence" value="ECO:0007669"/>
    <property type="project" value="InterPro"/>
</dbReference>
<dbReference type="Pfam" id="PF06747">
    <property type="entry name" value="CHCH"/>
    <property type="match status" value="1"/>
</dbReference>
<feature type="region of interest" description="Disordered" evidence="12">
    <location>
        <begin position="64"/>
        <end position="120"/>
    </location>
</feature>
<evidence type="ECO:0000256" key="7">
    <source>
        <dbReference type="ARBA" id="ARBA00023010"/>
    </source>
</evidence>
<dbReference type="InterPro" id="IPR039289">
    <property type="entry name" value="CHCHD4"/>
</dbReference>
<dbReference type="InterPro" id="IPR010625">
    <property type="entry name" value="CHCH"/>
</dbReference>
<dbReference type="Proteomes" id="UP000001194">
    <property type="component" value="Unassembled WGS sequence"/>
</dbReference>
<evidence type="ECO:0000256" key="6">
    <source>
        <dbReference type="ARBA" id="ARBA00023002"/>
    </source>
</evidence>
<dbReference type="GO" id="GO:0045041">
    <property type="term" value="P:protein import into mitochondrial intermembrane space"/>
    <property type="evidence" value="ECO:0007669"/>
    <property type="project" value="InterPro"/>
</dbReference>
<dbReference type="GeneID" id="6076129"/>
<dbReference type="PROSITE" id="PS51808">
    <property type="entry name" value="CHCH"/>
    <property type="match status" value="1"/>
</dbReference>
<protein>
    <recommendedName>
        <fullName evidence="3">Mitochondrial intermembrane space import and assembly protein 40</fullName>
    </recommendedName>
    <alternativeName>
        <fullName evidence="11">Mitochondrial import inner membrane translocase TIM40</fullName>
    </alternativeName>
</protein>
<evidence type="ECO:0000256" key="11">
    <source>
        <dbReference type="ARBA" id="ARBA00033150"/>
    </source>
</evidence>
<dbReference type="HOGENOM" id="CLU_158798_0_0_1"/>
<keyword evidence="6" id="KW-0560">Oxidoreductase</keyword>
<dbReference type="PANTHER" id="PTHR21622:SF0">
    <property type="entry name" value="COILED-COIL-HELIX-COILED-COIL-HELIX DOMAIN CONTAINING 4"/>
    <property type="match status" value="1"/>
</dbReference>
<proteinExistence type="predicted"/>
<organism evidence="15">
    <name type="scientific">Laccaria bicolor (strain S238N-H82 / ATCC MYA-4686)</name>
    <name type="common">Bicoloured deceiver</name>
    <name type="synonym">Laccaria laccata var. bicolor</name>
    <dbReference type="NCBI Taxonomy" id="486041"/>
    <lineage>
        <taxon>Eukaryota</taxon>
        <taxon>Fungi</taxon>
        <taxon>Dikarya</taxon>
        <taxon>Basidiomycota</taxon>
        <taxon>Agaricomycotina</taxon>
        <taxon>Agaricomycetes</taxon>
        <taxon>Agaricomycetidae</taxon>
        <taxon>Agaricales</taxon>
        <taxon>Agaricineae</taxon>
        <taxon>Hydnangiaceae</taxon>
        <taxon>Laccaria</taxon>
    </lineage>
</organism>
<dbReference type="AlphaFoldDB" id="B0D874"/>
<evidence type="ECO:0000313" key="15">
    <source>
        <dbReference type="Proteomes" id="UP000001194"/>
    </source>
</evidence>
<dbReference type="InParanoid" id="B0D874"/>
<feature type="domain" description="CHCH" evidence="13">
    <location>
        <begin position="18"/>
        <end position="53"/>
    </location>
</feature>
<evidence type="ECO:0000256" key="3">
    <source>
        <dbReference type="ARBA" id="ARBA00013714"/>
    </source>
</evidence>
<keyword evidence="5" id="KW-0653">Protein transport</keyword>
<evidence type="ECO:0000256" key="2">
    <source>
        <dbReference type="ARBA" id="ARBA00004164"/>
    </source>
</evidence>
<dbReference type="Gene3D" id="1.10.287.2900">
    <property type="match status" value="1"/>
</dbReference>
<feature type="compositionally biased region" description="Basic and acidic residues" evidence="12">
    <location>
        <begin position="104"/>
        <end position="113"/>
    </location>
</feature>
<gene>
    <name evidence="14" type="ORF">LACBIDRAFT_249190</name>
</gene>
<evidence type="ECO:0000313" key="14">
    <source>
        <dbReference type="EMBL" id="EDR09029.1"/>
    </source>
</evidence>
<dbReference type="PANTHER" id="PTHR21622">
    <property type="entry name" value="COILED-COIL-HELIX-COILED-COIL-HELIX DOMAIN CONTAINING 4"/>
    <property type="match status" value="1"/>
</dbReference>
<reference evidence="14 15" key="1">
    <citation type="journal article" date="2008" name="Nature">
        <title>The genome of Laccaria bicolor provides insights into mycorrhizal symbiosis.</title>
        <authorList>
            <person name="Martin F."/>
            <person name="Aerts A."/>
            <person name="Ahren D."/>
            <person name="Brun A."/>
            <person name="Danchin E.G.J."/>
            <person name="Duchaussoy F."/>
            <person name="Gibon J."/>
            <person name="Kohler A."/>
            <person name="Lindquist E."/>
            <person name="Pereda V."/>
            <person name="Salamov A."/>
            <person name="Shapiro H.J."/>
            <person name="Wuyts J."/>
            <person name="Blaudez D."/>
            <person name="Buee M."/>
            <person name="Brokstein P."/>
            <person name="Canbaeck B."/>
            <person name="Cohen D."/>
            <person name="Courty P.E."/>
            <person name="Coutinho P.M."/>
            <person name="Delaruelle C."/>
            <person name="Detter J.C."/>
            <person name="Deveau A."/>
            <person name="DiFazio S."/>
            <person name="Duplessis S."/>
            <person name="Fraissinet-Tachet L."/>
            <person name="Lucic E."/>
            <person name="Frey-Klett P."/>
            <person name="Fourrey C."/>
            <person name="Feussner I."/>
            <person name="Gay G."/>
            <person name="Grimwood J."/>
            <person name="Hoegger P.J."/>
            <person name="Jain P."/>
            <person name="Kilaru S."/>
            <person name="Labbe J."/>
            <person name="Lin Y.C."/>
            <person name="Legue V."/>
            <person name="Le Tacon F."/>
            <person name="Marmeisse R."/>
            <person name="Melayah D."/>
            <person name="Montanini B."/>
            <person name="Muratet M."/>
            <person name="Nehls U."/>
            <person name="Niculita-Hirzel H."/>
            <person name="Oudot-Le Secq M.P."/>
            <person name="Peter M."/>
            <person name="Quesneville H."/>
            <person name="Rajashekar B."/>
            <person name="Reich M."/>
            <person name="Rouhier N."/>
            <person name="Schmutz J."/>
            <person name="Yin T."/>
            <person name="Chalot M."/>
            <person name="Henrissat B."/>
            <person name="Kuees U."/>
            <person name="Lucas S."/>
            <person name="Van de Peer Y."/>
            <person name="Podila G.K."/>
            <person name="Polle A."/>
            <person name="Pukkila P.J."/>
            <person name="Richardson P.M."/>
            <person name="Rouze P."/>
            <person name="Sanders I.R."/>
            <person name="Stajich J.E."/>
            <person name="Tunlid A."/>
            <person name="Tuskan G."/>
            <person name="Grigoriev I.V."/>
        </authorList>
    </citation>
    <scope>NUCLEOTIDE SEQUENCE [LARGE SCALE GENOMIC DNA]</scope>
    <source>
        <strain evidence="15">S238N-H82 / ATCC MYA-4686</strain>
    </source>
</reference>
<evidence type="ECO:0000256" key="10">
    <source>
        <dbReference type="ARBA" id="ARBA00023284"/>
    </source>
</evidence>
<keyword evidence="7" id="KW-0811">Translocation</keyword>
<dbReference type="OrthoDB" id="7481291at2759"/>
<name>B0D874_LACBS</name>
<dbReference type="GO" id="GO:0005743">
    <property type="term" value="C:mitochondrial inner membrane"/>
    <property type="evidence" value="ECO:0007669"/>
    <property type="project" value="UniProtKB-SubCell"/>
</dbReference>
<evidence type="ECO:0000256" key="1">
    <source>
        <dbReference type="ARBA" id="ARBA00001973"/>
    </source>
</evidence>
<accession>B0D874</accession>
<keyword evidence="15" id="KW-1185">Reference proteome</keyword>
<evidence type="ECO:0000256" key="8">
    <source>
        <dbReference type="ARBA" id="ARBA00023128"/>
    </source>
</evidence>
<evidence type="ECO:0000259" key="13">
    <source>
        <dbReference type="Pfam" id="PF06747"/>
    </source>
</evidence>